<feature type="chain" id="PRO_5036626513" evidence="1">
    <location>
        <begin position="30"/>
        <end position="164"/>
    </location>
</feature>
<proteinExistence type="predicted"/>
<dbReference type="AlphaFoldDB" id="A0A0C1NFH0"/>
<reference evidence="2" key="2">
    <citation type="submission" date="2019-11" db="EMBL/GenBank/DDBJ databases">
        <title>Improved Assembly of Tolypothrix boutellei genome.</title>
        <authorList>
            <person name="Sarangi A.N."/>
            <person name="Mukherjee M."/>
            <person name="Ghosh S."/>
            <person name="Singh D."/>
            <person name="Das A."/>
            <person name="Kant S."/>
            <person name="Prusty A."/>
            <person name="Tripathy S."/>
        </authorList>
    </citation>
    <scope>NUCLEOTIDE SEQUENCE</scope>
    <source>
        <strain evidence="2">VB521301</strain>
    </source>
</reference>
<dbReference type="Gene3D" id="2.60.120.380">
    <property type="match status" value="1"/>
</dbReference>
<dbReference type="EMBL" id="JHEG02000048">
    <property type="protein sequence ID" value="KIE11556.1"/>
    <property type="molecule type" value="Genomic_DNA"/>
</dbReference>
<evidence type="ECO:0000256" key="1">
    <source>
        <dbReference type="SAM" id="SignalP"/>
    </source>
</evidence>
<gene>
    <name evidence="3" type="ORF">DA73_0222010</name>
    <name evidence="2" type="ORF">DA73_0400017850</name>
</gene>
<keyword evidence="4" id="KW-1185">Reference proteome</keyword>
<dbReference type="STRING" id="1479485.DA73_0222010"/>
<comment type="caution">
    <text evidence="3">The sequence shown here is derived from an EMBL/GenBank/DDBJ whole genome shotgun (WGS) entry which is preliminary data.</text>
</comment>
<evidence type="ECO:0000313" key="3">
    <source>
        <dbReference type="EMBL" id="KIE11556.1"/>
    </source>
</evidence>
<dbReference type="EMBL" id="JHEG04000001">
    <property type="protein sequence ID" value="KAF3887143.1"/>
    <property type="molecule type" value="Genomic_DNA"/>
</dbReference>
<reference evidence="3" key="1">
    <citation type="journal article" date="2015" name="Genome Announc.">
        <title>Draft Genome Sequence of Tolypothrix boutellei Strain VB521301.</title>
        <authorList>
            <person name="Chandrababunaidu M.M."/>
            <person name="Singh D."/>
            <person name="Sen D."/>
            <person name="Bhan S."/>
            <person name="Das S."/>
            <person name="Gupta A."/>
            <person name="Adhikary S.P."/>
            <person name="Tripathy S."/>
        </authorList>
    </citation>
    <scope>NUCLEOTIDE SEQUENCE</scope>
    <source>
        <strain evidence="3">VB521301</strain>
    </source>
</reference>
<keyword evidence="1" id="KW-0732">Signal</keyword>
<evidence type="ECO:0000313" key="4">
    <source>
        <dbReference type="Proteomes" id="UP000029738"/>
    </source>
</evidence>
<dbReference type="OrthoDB" id="512115at2"/>
<feature type="signal peptide" evidence="1">
    <location>
        <begin position="1"/>
        <end position="29"/>
    </location>
</feature>
<protein>
    <submittedName>
        <fullName evidence="3">Uncharacterized protein</fullName>
    </submittedName>
</protein>
<name>A0A0C1NFH0_9CYAN</name>
<accession>A0A0C1NFH0</accession>
<dbReference type="RefSeq" id="WP_038073604.1">
    <property type="nucleotide sequence ID" value="NZ_JHEG04000001.1"/>
</dbReference>
<organism evidence="3">
    <name type="scientific">Tolypothrix bouteillei VB521301</name>
    <dbReference type="NCBI Taxonomy" id="1479485"/>
    <lineage>
        <taxon>Bacteria</taxon>
        <taxon>Bacillati</taxon>
        <taxon>Cyanobacteriota</taxon>
        <taxon>Cyanophyceae</taxon>
        <taxon>Nostocales</taxon>
        <taxon>Tolypothrichaceae</taxon>
        <taxon>Tolypothrix</taxon>
    </lineage>
</organism>
<sequence>MKRNRPLSTIKSAWLLATFTALASTPVFADTANFGKLALSPGFESTKGTIAGYTGGSYSLSAISNRDRNRNVCIGYGDPKPDHILILEKDFSRLKIQVDTGGNDTTLVIQGPDNSIVRCGDDTGRNKDASIIDSTWKAGTYRVWVGTFKPGERRNYTLTVQEQG</sequence>
<evidence type="ECO:0000313" key="2">
    <source>
        <dbReference type="EMBL" id="KAF3887143.1"/>
    </source>
</evidence>
<dbReference type="Proteomes" id="UP000029738">
    <property type="component" value="Unassembled WGS sequence"/>
</dbReference>